<name>A0A1M6ASU4_9BURK</name>
<dbReference type="CDD" id="cd07067">
    <property type="entry name" value="HP_PGM_like"/>
    <property type="match status" value="1"/>
</dbReference>
<gene>
    <name evidence="2" type="ORF">SAMN04488135_10810</name>
    <name evidence="3" type="ORF">SAMN04488135_12310</name>
</gene>
<reference evidence="3 4" key="1">
    <citation type="submission" date="2016-11" db="EMBL/GenBank/DDBJ databases">
        <authorList>
            <person name="Jaros S."/>
            <person name="Januszkiewicz K."/>
            <person name="Wedrychowicz H."/>
        </authorList>
    </citation>
    <scope>NUCLEOTIDE SEQUENCE [LARGE SCALE GENOMIC DNA]</scope>
    <source>
        <strain evidence="3 4">CGMCC 1.10190</strain>
    </source>
</reference>
<feature type="binding site" evidence="1">
    <location>
        <position position="59"/>
    </location>
    <ligand>
        <name>substrate</name>
    </ligand>
</feature>
<dbReference type="InterPro" id="IPR050275">
    <property type="entry name" value="PGM_Phosphatase"/>
</dbReference>
<dbReference type="Pfam" id="PF00300">
    <property type="entry name" value="His_Phos_1"/>
    <property type="match status" value="1"/>
</dbReference>
<accession>A0A1M6ASU4</accession>
<dbReference type="Proteomes" id="UP000184226">
    <property type="component" value="Unassembled WGS sequence"/>
</dbReference>
<dbReference type="SUPFAM" id="SSF53254">
    <property type="entry name" value="Phosphoglycerate mutase-like"/>
    <property type="match status" value="1"/>
</dbReference>
<organism evidence="3 4">
    <name type="scientific">Pollutimonas bauzanensis</name>
    <dbReference type="NCBI Taxonomy" id="658167"/>
    <lineage>
        <taxon>Bacteria</taxon>
        <taxon>Pseudomonadati</taxon>
        <taxon>Pseudomonadota</taxon>
        <taxon>Betaproteobacteria</taxon>
        <taxon>Burkholderiales</taxon>
        <taxon>Alcaligenaceae</taxon>
        <taxon>Pollutimonas</taxon>
    </lineage>
</organism>
<dbReference type="OrthoDB" id="9781415at2"/>
<dbReference type="Gene3D" id="3.40.50.1240">
    <property type="entry name" value="Phosphoglycerate mutase-like"/>
    <property type="match status" value="1"/>
</dbReference>
<dbReference type="PANTHER" id="PTHR48100">
    <property type="entry name" value="BROAD-SPECIFICITY PHOSPHATASE YOR283W-RELATED"/>
    <property type="match status" value="1"/>
</dbReference>
<dbReference type="InterPro" id="IPR013078">
    <property type="entry name" value="His_Pase_superF_clade-1"/>
</dbReference>
<evidence type="ECO:0000313" key="2">
    <source>
        <dbReference type="EMBL" id="SHI06072.1"/>
    </source>
</evidence>
<dbReference type="EMBL" id="FQXE01000008">
    <property type="protein sequence ID" value="SHI06072.1"/>
    <property type="molecule type" value="Genomic_DNA"/>
</dbReference>
<evidence type="ECO:0000313" key="3">
    <source>
        <dbReference type="EMBL" id="SHI39507.1"/>
    </source>
</evidence>
<proteinExistence type="predicted"/>
<dbReference type="AlphaFoldDB" id="A0A1M6ASU4"/>
<dbReference type="EMBL" id="FQXE01000023">
    <property type="protein sequence ID" value="SHI39507.1"/>
    <property type="molecule type" value="Genomic_DNA"/>
</dbReference>
<dbReference type="STRING" id="658167.SAMN04488135_10810"/>
<protein>
    <submittedName>
        <fullName evidence="3">Probable phosphoglycerate mutase</fullName>
    </submittedName>
</protein>
<evidence type="ECO:0000256" key="1">
    <source>
        <dbReference type="PIRSR" id="PIRSR613078-2"/>
    </source>
</evidence>
<evidence type="ECO:0000313" key="4">
    <source>
        <dbReference type="Proteomes" id="UP000184226"/>
    </source>
</evidence>
<dbReference type="InterPro" id="IPR029033">
    <property type="entry name" value="His_PPase_superfam"/>
</dbReference>
<sequence length="209" mass="23356">MTTLILMRHGHVEGINPERFRGRAELPLSPLGERQAHVLAQRVAARFSPVALYTSPMGRSIATGAPIAQALNLSSKVLNGLHDLDYGQWQGLTHEAVSERWPTLYQAWYNSPHLMRFPDGESLQDLVARTADGLRTVLERHPNKSDVVLLIGHDSVNRALLLQLLDQPLSAYWRVAQSPCCINHIDIHDGKITIRCINDTAHLEELPTN</sequence>
<dbReference type="GO" id="GO:0016791">
    <property type="term" value="F:phosphatase activity"/>
    <property type="evidence" value="ECO:0007669"/>
    <property type="project" value="TreeGrafter"/>
</dbReference>
<keyword evidence="4" id="KW-1185">Reference proteome</keyword>
<dbReference type="SMART" id="SM00855">
    <property type="entry name" value="PGAM"/>
    <property type="match status" value="1"/>
</dbReference>
<dbReference type="RefSeq" id="WP_073104522.1">
    <property type="nucleotide sequence ID" value="NZ_FQXE01000008.1"/>
</dbReference>